<proteinExistence type="inferred from homology"/>
<dbReference type="Pfam" id="PF00056">
    <property type="entry name" value="Ldh_1_N"/>
    <property type="match status" value="1"/>
</dbReference>
<keyword evidence="4 5" id="KW-0520">NAD</keyword>
<organism evidence="11 12">
    <name type="scientific">Dietzia timorensis</name>
    <dbReference type="NCBI Taxonomy" id="499555"/>
    <lineage>
        <taxon>Bacteria</taxon>
        <taxon>Bacillati</taxon>
        <taxon>Actinomycetota</taxon>
        <taxon>Actinomycetes</taxon>
        <taxon>Mycobacteriales</taxon>
        <taxon>Dietziaceae</taxon>
        <taxon>Dietzia</taxon>
    </lineage>
</organism>
<evidence type="ECO:0000313" key="12">
    <source>
        <dbReference type="Proteomes" id="UP000186104"/>
    </source>
</evidence>
<name>A0A173LK20_9ACTN</name>
<dbReference type="InterPro" id="IPR015955">
    <property type="entry name" value="Lactate_DH/Glyco_Ohase_4_C"/>
</dbReference>
<evidence type="ECO:0000256" key="4">
    <source>
        <dbReference type="ARBA" id="ARBA00023027"/>
    </source>
</evidence>
<dbReference type="HAMAP" id="MF_01517">
    <property type="entry name" value="Malate_dehydrog_2"/>
    <property type="match status" value="1"/>
</dbReference>
<dbReference type="GO" id="GO:0030060">
    <property type="term" value="F:L-malate dehydrogenase (NAD+) activity"/>
    <property type="evidence" value="ECO:0007669"/>
    <property type="project" value="UniProtKB-UniRule"/>
</dbReference>
<feature type="domain" description="Lactate/malate dehydrogenase C-terminal" evidence="10">
    <location>
        <begin position="162"/>
        <end position="329"/>
    </location>
</feature>
<dbReference type="KEGG" id="dtm:BJL86_1199"/>
<dbReference type="Gene3D" id="3.40.50.720">
    <property type="entry name" value="NAD(P)-binding Rossmann-like Domain"/>
    <property type="match status" value="1"/>
</dbReference>
<evidence type="ECO:0000256" key="1">
    <source>
        <dbReference type="ARBA" id="ARBA00009613"/>
    </source>
</evidence>
<dbReference type="SUPFAM" id="SSF56327">
    <property type="entry name" value="LDH C-terminal domain-like"/>
    <property type="match status" value="1"/>
</dbReference>
<dbReference type="Pfam" id="PF02866">
    <property type="entry name" value="Ldh_1_C"/>
    <property type="match status" value="1"/>
</dbReference>
<feature type="binding site" evidence="5 7">
    <location>
        <position position="97"/>
    </location>
    <ligand>
        <name>substrate</name>
    </ligand>
</feature>
<dbReference type="InterPro" id="IPR001557">
    <property type="entry name" value="L-lactate/malate_DH"/>
</dbReference>
<feature type="binding site" evidence="5 8">
    <location>
        <begin position="134"/>
        <end position="136"/>
    </location>
    <ligand>
        <name>NAD(+)</name>
        <dbReference type="ChEBI" id="CHEBI:57540"/>
    </ligand>
</feature>
<dbReference type="EC" id="1.1.1.37" evidence="2 5"/>
<dbReference type="EMBL" id="CP015961">
    <property type="protein sequence ID" value="ANI91984.1"/>
    <property type="molecule type" value="Genomic_DNA"/>
</dbReference>
<dbReference type="PANTHER" id="PTHR23382">
    <property type="entry name" value="MALATE DEHYDROGENASE"/>
    <property type="match status" value="1"/>
</dbReference>
<dbReference type="STRING" id="499555.BJL86_1199"/>
<dbReference type="GO" id="GO:0006099">
    <property type="term" value="P:tricarboxylic acid cycle"/>
    <property type="evidence" value="ECO:0007669"/>
    <property type="project" value="UniProtKB-UniRule"/>
</dbReference>
<reference evidence="11 12" key="1">
    <citation type="submission" date="2016-06" db="EMBL/GenBank/DDBJ databases">
        <title>Complete genome sequence of a saline-alkali tolerant type strain Dietzia timorensis ID05-A0528T.</title>
        <authorList>
            <person name="Wu X."/>
        </authorList>
    </citation>
    <scope>NUCLEOTIDE SEQUENCE [LARGE SCALE GENOMIC DNA]</scope>
    <source>
        <strain evidence="11 12">ID05-A0528</strain>
    </source>
</reference>
<dbReference type="Proteomes" id="UP000186104">
    <property type="component" value="Chromosome"/>
</dbReference>
<comment type="catalytic activity">
    <reaction evidence="5">
        <text>(S)-malate + NAD(+) = oxaloacetate + NADH + H(+)</text>
        <dbReference type="Rhea" id="RHEA:21432"/>
        <dbReference type="ChEBI" id="CHEBI:15378"/>
        <dbReference type="ChEBI" id="CHEBI:15589"/>
        <dbReference type="ChEBI" id="CHEBI:16452"/>
        <dbReference type="ChEBI" id="CHEBI:57540"/>
        <dbReference type="ChEBI" id="CHEBI:57945"/>
        <dbReference type="EC" id="1.1.1.37"/>
    </reaction>
</comment>
<comment type="function">
    <text evidence="5">Catalyzes the reversible oxidation of malate to oxaloacetate.</text>
</comment>
<comment type="similarity">
    <text evidence="1 5">Belongs to the LDH/MDH superfamily. MDH type 2 family.</text>
</comment>
<dbReference type="InterPro" id="IPR036291">
    <property type="entry name" value="NAD(P)-bd_dom_sf"/>
</dbReference>
<dbReference type="PIRSF" id="PIRSF000102">
    <property type="entry name" value="Lac_mal_DH"/>
    <property type="match status" value="1"/>
</dbReference>
<feature type="binding site" evidence="5">
    <location>
        <position position="117"/>
    </location>
    <ligand>
        <name>NAD(+)</name>
        <dbReference type="ChEBI" id="CHEBI:57540"/>
    </ligand>
</feature>
<evidence type="ECO:0000256" key="8">
    <source>
        <dbReference type="PIRSR" id="PIRSR000102-3"/>
    </source>
</evidence>
<evidence type="ECO:0000256" key="7">
    <source>
        <dbReference type="PIRSR" id="PIRSR000102-2"/>
    </source>
</evidence>
<feature type="binding site" evidence="5 7">
    <location>
        <position position="103"/>
    </location>
    <ligand>
        <name>substrate</name>
    </ligand>
</feature>
<dbReference type="InterPro" id="IPR022383">
    <property type="entry name" value="Lactate/malate_DH_C"/>
</dbReference>
<feature type="binding site" evidence="5 7">
    <location>
        <position position="167"/>
    </location>
    <ligand>
        <name>substrate</name>
    </ligand>
</feature>
<gene>
    <name evidence="5" type="primary">mdh</name>
    <name evidence="11" type="ORF">BJL86_1199</name>
</gene>
<dbReference type="RefSeq" id="WP_067471452.1">
    <property type="nucleotide sequence ID" value="NZ_CP015961.1"/>
</dbReference>
<evidence type="ECO:0000256" key="2">
    <source>
        <dbReference type="ARBA" id="ARBA00012995"/>
    </source>
</evidence>
<evidence type="ECO:0000256" key="6">
    <source>
        <dbReference type="PIRSR" id="PIRSR000102-1"/>
    </source>
</evidence>
<dbReference type="SUPFAM" id="SSF51735">
    <property type="entry name" value="NAD(P)-binding Rossmann-fold domains"/>
    <property type="match status" value="1"/>
</dbReference>
<dbReference type="OrthoDB" id="9802969at2"/>
<keyword evidence="3 5" id="KW-0560">Oxidoreductase</keyword>
<feature type="domain" description="Lactate/malate dehydrogenase N-terminal" evidence="9">
    <location>
        <begin position="12"/>
        <end position="150"/>
    </location>
</feature>
<evidence type="ECO:0000259" key="9">
    <source>
        <dbReference type="Pfam" id="PF00056"/>
    </source>
</evidence>
<dbReference type="AlphaFoldDB" id="A0A173LK20"/>
<evidence type="ECO:0000256" key="3">
    <source>
        <dbReference type="ARBA" id="ARBA00023002"/>
    </source>
</evidence>
<keyword evidence="5" id="KW-0816">Tricarboxylic acid cycle</keyword>
<evidence type="ECO:0000256" key="5">
    <source>
        <dbReference type="HAMAP-Rule" id="MF_01517"/>
    </source>
</evidence>
<evidence type="ECO:0000259" key="10">
    <source>
        <dbReference type="Pfam" id="PF02866"/>
    </source>
</evidence>
<dbReference type="GO" id="GO:0006108">
    <property type="term" value="P:malate metabolic process"/>
    <property type="evidence" value="ECO:0007669"/>
    <property type="project" value="InterPro"/>
</dbReference>
<accession>A0A173LK20</accession>
<dbReference type="InterPro" id="IPR001236">
    <property type="entry name" value="Lactate/malate_DH_N"/>
</dbReference>
<feature type="binding site" evidence="5 8">
    <location>
        <position position="110"/>
    </location>
    <ligand>
        <name>NAD(+)</name>
        <dbReference type="ChEBI" id="CHEBI:57540"/>
    </ligand>
</feature>
<dbReference type="InterPro" id="IPR010945">
    <property type="entry name" value="Malate_DH_type2"/>
</dbReference>
<protein>
    <recommendedName>
        <fullName evidence="2 5">Malate dehydrogenase</fullName>
        <ecNumber evidence="2 5">1.1.1.37</ecNumber>
    </recommendedName>
</protein>
<evidence type="ECO:0000313" key="11">
    <source>
        <dbReference type="EMBL" id="ANI91984.1"/>
    </source>
</evidence>
<dbReference type="Gene3D" id="3.90.110.10">
    <property type="entry name" value="Lactate dehydrogenase/glycoside hydrolase, family 4, C-terminal"/>
    <property type="match status" value="1"/>
</dbReference>
<keyword evidence="12" id="KW-1185">Reference proteome</keyword>
<feature type="binding site" evidence="5 7">
    <location>
        <position position="136"/>
    </location>
    <ligand>
        <name>substrate</name>
    </ligand>
</feature>
<feature type="binding site" evidence="5">
    <location>
        <begin position="16"/>
        <end position="22"/>
    </location>
    <ligand>
        <name>NAD(+)</name>
        <dbReference type="ChEBI" id="CHEBI:57540"/>
    </ligand>
</feature>
<dbReference type="NCBIfam" id="NF003916">
    <property type="entry name" value="PRK05442.1"/>
    <property type="match status" value="1"/>
</dbReference>
<feature type="active site" description="Proton acceptor" evidence="5 6">
    <location>
        <position position="192"/>
    </location>
</feature>
<sequence length="335" mass="35116">MSEPTRETAHVVTVTGAAGQIAYSLLFRIAAGEIFGPRVPIELRLLEIPSAVGVAEGVAMELEDAAFPALESVSVTSDATEAFDGANAAFLVGAKPRGAGMERADLLTANGAIFRTQGQAINAGAADDIRVLVVGNPANTNAFIAANHAPDVPSDRFTALMRLDHNRALSQLGHKLSVPTTALGGMVVWGNHSLSQFPDTTYLTVDGKPVSGDLDTRWIEDDFIPRVAGRGGEIIKVRGSSSAASAASAAVDHMRDWVQGGPEGNDESWTTVAMVSRGDYGIPEGLVCGQPVRSVGGKLEVVSDLEISPWQRHRIDASVAELISEREAVASLGLL</sequence>
<dbReference type="NCBIfam" id="TIGR01759">
    <property type="entry name" value="MalateDH-SF1"/>
    <property type="match status" value="1"/>
</dbReference>
<dbReference type="FunFam" id="3.40.50.720:FF:000010">
    <property type="entry name" value="Malate dehydrogenase"/>
    <property type="match status" value="1"/>
</dbReference>